<evidence type="ECO:0000256" key="3">
    <source>
        <dbReference type="ARBA" id="ARBA00022723"/>
    </source>
</evidence>
<dbReference type="Pfam" id="PF06156">
    <property type="entry name" value="YabA"/>
    <property type="match status" value="1"/>
</dbReference>
<dbReference type="HAMAP" id="MF_01159">
    <property type="entry name" value="YabA"/>
    <property type="match status" value="1"/>
</dbReference>
<feature type="binding site" evidence="6">
    <location>
        <position position="85"/>
    </location>
    <ligand>
        <name>Zn(2+)</name>
        <dbReference type="ChEBI" id="CHEBI:29105"/>
    </ligand>
</feature>
<keyword evidence="7" id="KW-0175">Coiled coil</keyword>
<dbReference type="PATRIC" id="fig|1423802.4.peg.148"/>
<accession>A0A0R2CQA7</accession>
<feature type="binding site" evidence="6">
    <location>
        <position position="102"/>
    </location>
    <ligand>
        <name>Zn(2+)</name>
        <dbReference type="ChEBI" id="CHEBI:29105"/>
    </ligand>
</feature>
<dbReference type="GO" id="GO:0043590">
    <property type="term" value="C:bacterial nucleoid"/>
    <property type="evidence" value="ECO:0007669"/>
    <property type="project" value="UniProtKB-UniRule"/>
</dbReference>
<protein>
    <recommendedName>
        <fullName evidence="6">Replication initiation control protein YabA</fullName>
    </recommendedName>
</protein>
<comment type="subunit">
    <text evidence="6">Homotetramer. Interacts with both DnaA and DnaN, acting as a bridge between these two proteins.</text>
</comment>
<keyword evidence="3 6" id="KW-0479">Metal-binding</keyword>
<dbReference type="InterPro" id="IPR010377">
    <property type="entry name" value="YabA"/>
</dbReference>
<dbReference type="AlphaFoldDB" id="A0A0R2CQA7"/>
<evidence type="ECO:0000313" key="8">
    <source>
        <dbReference type="EMBL" id="KRM93434.1"/>
    </source>
</evidence>
<comment type="function">
    <text evidence="6">Involved in control of chromosome replication initiation. Inhibits the cooperative binding of DnaA to the oriC region, thus negatively regulating initiation of chromosome replication. Inhibits the ability of DnaA-ATP to form a helix on DNA; does not disassemble preformed DnaA-DNA helices. Decreases the residence time of DnaA on the chromosome at its binding sites (oriC, replication forks and promoter-binding sites). Tethers DnaA to the replication machinery via the DNA polymerase beta sliding clamp subunit (dnaN). Associates with oriC and other DnaA targets on the chromosome in a DnaA-dependent manner.</text>
</comment>
<comment type="cofactor">
    <cofactor evidence="6">
        <name>Zn(2+)</name>
        <dbReference type="ChEBI" id="CHEBI:29105"/>
    </cofactor>
    <text evidence="6">Binds 1 zinc ion per subunit.</text>
</comment>
<gene>
    <name evidence="6" type="primary">yabA</name>
    <name evidence="8" type="ORF">FC56_GL000146</name>
</gene>
<keyword evidence="2 6" id="KW-0235">DNA replication</keyword>
<name>A0A0R2CQA7_9LACO</name>
<reference evidence="8 9" key="1">
    <citation type="journal article" date="2015" name="Genome Announc.">
        <title>Expanding the biotechnology potential of lactobacilli through comparative genomics of 213 strains and associated genera.</title>
        <authorList>
            <person name="Sun Z."/>
            <person name="Harris H.M."/>
            <person name="McCann A."/>
            <person name="Guo C."/>
            <person name="Argimon S."/>
            <person name="Zhang W."/>
            <person name="Yang X."/>
            <person name="Jeffery I.B."/>
            <person name="Cooney J.C."/>
            <person name="Kagawa T.F."/>
            <person name="Liu W."/>
            <person name="Song Y."/>
            <person name="Salvetti E."/>
            <person name="Wrobel A."/>
            <person name="Rasinkangas P."/>
            <person name="Parkhill J."/>
            <person name="Rea M.C."/>
            <person name="O'Sullivan O."/>
            <person name="Ritari J."/>
            <person name="Douillard F.P."/>
            <person name="Paul Ross R."/>
            <person name="Yang R."/>
            <person name="Briner A.E."/>
            <person name="Felis G.E."/>
            <person name="de Vos W.M."/>
            <person name="Barrangou R."/>
            <person name="Klaenhammer T.R."/>
            <person name="Caufield P.W."/>
            <person name="Cui Y."/>
            <person name="Zhang H."/>
            <person name="O'Toole P.W."/>
        </authorList>
    </citation>
    <scope>NUCLEOTIDE SEQUENCE [LARGE SCALE GENOMIC DNA]</scope>
    <source>
        <strain evidence="8 9">DSM 24302</strain>
    </source>
</reference>
<dbReference type="EMBL" id="AYZR01000008">
    <property type="protein sequence ID" value="KRM93434.1"/>
    <property type="molecule type" value="Genomic_DNA"/>
</dbReference>
<feature type="binding site" evidence="6">
    <location>
        <position position="99"/>
    </location>
    <ligand>
        <name>Zn(2+)</name>
        <dbReference type="ChEBI" id="CHEBI:29105"/>
    </ligand>
</feature>
<dbReference type="STRING" id="1423802.FC56_GL000146"/>
<evidence type="ECO:0000256" key="7">
    <source>
        <dbReference type="SAM" id="Coils"/>
    </source>
</evidence>
<evidence type="ECO:0000256" key="5">
    <source>
        <dbReference type="ARBA" id="ARBA00022880"/>
    </source>
</evidence>
<organism evidence="8 9">
    <name type="scientific">Lentilactobacillus senioris DSM 24302 = JCM 17472</name>
    <dbReference type="NCBI Taxonomy" id="1423802"/>
    <lineage>
        <taxon>Bacteria</taxon>
        <taxon>Bacillati</taxon>
        <taxon>Bacillota</taxon>
        <taxon>Bacilli</taxon>
        <taxon>Lactobacillales</taxon>
        <taxon>Lactobacillaceae</taxon>
        <taxon>Lentilactobacillus</taxon>
    </lineage>
</organism>
<keyword evidence="5 6" id="KW-0236">DNA replication inhibitor</keyword>
<proteinExistence type="inferred from homology"/>
<comment type="subcellular location">
    <subcellularLocation>
        <location evidence="6">Cytoplasm</location>
        <location evidence="6">Nucleoid</location>
    </subcellularLocation>
    <text evidence="6">Localizes in tight foci, which correspond to the replisome at mid-cell throughout the cell cycle.</text>
</comment>
<keyword evidence="4 6" id="KW-0862">Zinc</keyword>
<evidence type="ECO:0000256" key="1">
    <source>
        <dbReference type="ARBA" id="ARBA00022490"/>
    </source>
</evidence>
<dbReference type="Proteomes" id="UP000051256">
    <property type="component" value="Unassembled WGS sequence"/>
</dbReference>
<dbReference type="GO" id="GO:0006260">
    <property type="term" value="P:DNA replication"/>
    <property type="evidence" value="ECO:0007669"/>
    <property type="project" value="UniProtKB-KW"/>
</dbReference>
<evidence type="ECO:0000256" key="6">
    <source>
        <dbReference type="HAMAP-Rule" id="MF_01159"/>
    </source>
</evidence>
<keyword evidence="1 6" id="KW-0963">Cytoplasm</keyword>
<dbReference type="PIRSF" id="PIRSF021439">
    <property type="entry name" value="DUF972"/>
    <property type="match status" value="1"/>
</dbReference>
<dbReference type="RefSeq" id="WP_054669436.1">
    <property type="nucleotide sequence ID" value="NZ_AYZR01000008.1"/>
</dbReference>
<evidence type="ECO:0000313" key="9">
    <source>
        <dbReference type="Proteomes" id="UP000051256"/>
    </source>
</evidence>
<evidence type="ECO:0000256" key="2">
    <source>
        <dbReference type="ARBA" id="ARBA00022705"/>
    </source>
</evidence>
<evidence type="ECO:0000256" key="4">
    <source>
        <dbReference type="ARBA" id="ARBA00022833"/>
    </source>
</evidence>
<feature type="binding site" evidence="6">
    <location>
        <position position="83"/>
    </location>
    <ligand>
        <name>Zn(2+)</name>
        <dbReference type="ChEBI" id="CHEBI:29105"/>
    </ligand>
</feature>
<feature type="coiled-coil region" evidence="7">
    <location>
        <begin position="31"/>
        <end position="77"/>
    </location>
</feature>
<dbReference type="GO" id="GO:0008156">
    <property type="term" value="P:negative regulation of DNA replication"/>
    <property type="evidence" value="ECO:0007669"/>
    <property type="project" value="UniProtKB-UniRule"/>
</dbReference>
<sequence>MDKQDAYQALQDVDQQLSRAASQFSDLHETLITLLEKNAELEIENQHLRERVNQIQAKEEEDDEEHLSSSRKNLEKLYNEGFHVCGQFYGKHREEGENCIFCMDVIYGRR</sequence>
<dbReference type="GO" id="GO:0008270">
    <property type="term" value="F:zinc ion binding"/>
    <property type="evidence" value="ECO:0007669"/>
    <property type="project" value="UniProtKB-UniRule"/>
</dbReference>
<comment type="caution">
    <text evidence="8">The sequence shown here is derived from an EMBL/GenBank/DDBJ whole genome shotgun (WGS) entry which is preliminary data.</text>
</comment>
<keyword evidence="9" id="KW-1185">Reference proteome</keyword>
<comment type="similarity">
    <text evidence="6">Belongs to the YabA family.</text>
</comment>